<proteinExistence type="predicted"/>
<sequence>MEYTLSSVELRKLFIDAVNIGRLDMAIQLGLTKSTISQRQAYIRFGRSRVDIWEKRGLISSVKERGNTSTRYYSVIELEILDRGEKYD</sequence>
<dbReference type="EMBL" id="VSSQ01018066">
    <property type="protein sequence ID" value="MPM60935.1"/>
    <property type="molecule type" value="Genomic_DNA"/>
</dbReference>
<protein>
    <recommendedName>
        <fullName evidence="2">HTH merR-type domain-containing protein</fullName>
    </recommendedName>
</protein>
<evidence type="ECO:0008006" key="2">
    <source>
        <dbReference type="Google" id="ProtNLM"/>
    </source>
</evidence>
<name>A0A645B682_9ZZZZ</name>
<comment type="caution">
    <text evidence="1">The sequence shown here is derived from an EMBL/GenBank/DDBJ whole genome shotgun (WGS) entry which is preliminary data.</text>
</comment>
<gene>
    <name evidence="1" type="ORF">SDC9_107789</name>
</gene>
<reference evidence="1" key="1">
    <citation type="submission" date="2019-08" db="EMBL/GenBank/DDBJ databases">
        <authorList>
            <person name="Kucharzyk K."/>
            <person name="Murdoch R.W."/>
            <person name="Higgins S."/>
            <person name="Loffler F."/>
        </authorList>
    </citation>
    <scope>NUCLEOTIDE SEQUENCE</scope>
</reference>
<organism evidence="1">
    <name type="scientific">bioreactor metagenome</name>
    <dbReference type="NCBI Taxonomy" id="1076179"/>
    <lineage>
        <taxon>unclassified sequences</taxon>
        <taxon>metagenomes</taxon>
        <taxon>ecological metagenomes</taxon>
    </lineage>
</organism>
<dbReference type="AlphaFoldDB" id="A0A645B682"/>
<accession>A0A645B682</accession>
<evidence type="ECO:0000313" key="1">
    <source>
        <dbReference type="EMBL" id="MPM60935.1"/>
    </source>
</evidence>